<accession>A0AAV7NT00</accession>
<evidence type="ECO:0000313" key="3">
    <source>
        <dbReference type="Proteomes" id="UP001066276"/>
    </source>
</evidence>
<feature type="region of interest" description="Disordered" evidence="1">
    <location>
        <begin position="1"/>
        <end position="83"/>
    </location>
</feature>
<gene>
    <name evidence="2" type="ORF">NDU88_007343</name>
</gene>
<feature type="compositionally biased region" description="Basic and acidic residues" evidence="1">
    <location>
        <begin position="8"/>
        <end position="19"/>
    </location>
</feature>
<comment type="caution">
    <text evidence="2">The sequence shown here is derived from an EMBL/GenBank/DDBJ whole genome shotgun (WGS) entry which is preliminary data.</text>
</comment>
<dbReference type="Proteomes" id="UP001066276">
    <property type="component" value="Chromosome 8"/>
</dbReference>
<reference evidence="2" key="1">
    <citation type="journal article" date="2022" name="bioRxiv">
        <title>Sequencing and chromosome-scale assembly of the giantPleurodeles waltlgenome.</title>
        <authorList>
            <person name="Brown T."/>
            <person name="Elewa A."/>
            <person name="Iarovenko S."/>
            <person name="Subramanian E."/>
            <person name="Araus A.J."/>
            <person name="Petzold A."/>
            <person name="Susuki M."/>
            <person name="Suzuki K.-i.T."/>
            <person name="Hayashi T."/>
            <person name="Toyoda A."/>
            <person name="Oliveira C."/>
            <person name="Osipova E."/>
            <person name="Leigh N.D."/>
            <person name="Simon A."/>
            <person name="Yun M.H."/>
        </authorList>
    </citation>
    <scope>NUCLEOTIDE SEQUENCE</scope>
    <source>
        <strain evidence="2">20211129_DDA</strain>
        <tissue evidence="2">Liver</tissue>
    </source>
</reference>
<proteinExistence type="predicted"/>
<dbReference type="EMBL" id="JANPWB010000012">
    <property type="protein sequence ID" value="KAJ1119157.1"/>
    <property type="molecule type" value="Genomic_DNA"/>
</dbReference>
<organism evidence="2 3">
    <name type="scientific">Pleurodeles waltl</name>
    <name type="common">Iberian ribbed newt</name>
    <dbReference type="NCBI Taxonomy" id="8319"/>
    <lineage>
        <taxon>Eukaryota</taxon>
        <taxon>Metazoa</taxon>
        <taxon>Chordata</taxon>
        <taxon>Craniata</taxon>
        <taxon>Vertebrata</taxon>
        <taxon>Euteleostomi</taxon>
        <taxon>Amphibia</taxon>
        <taxon>Batrachia</taxon>
        <taxon>Caudata</taxon>
        <taxon>Salamandroidea</taxon>
        <taxon>Salamandridae</taxon>
        <taxon>Pleurodelinae</taxon>
        <taxon>Pleurodeles</taxon>
    </lineage>
</organism>
<keyword evidence="3" id="KW-1185">Reference proteome</keyword>
<sequence length="135" mass="14015">MSRLAVAPKREGRPLEGHSGKGQQVDSPANVSAAEGGTRSNLGLDGGDAPETGYAGVLQVTVLSGGPKDGPHSEGDAPRDRVGCGLRGRGPHDWLAGGDGAEWRTEGWSVRRRGRAPLASELRGVVSWVPPPHLL</sequence>
<name>A0AAV7NT00_PLEWA</name>
<dbReference type="AlphaFoldDB" id="A0AAV7NT00"/>
<protein>
    <submittedName>
        <fullName evidence="2">Uncharacterized protein</fullName>
    </submittedName>
</protein>
<evidence type="ECO:0000313" key="2">
    <source>
        <dbReference type="EMBL" id="KAJ1119157.1"/>
    </source>
</evidence>
<evidence type="ECO:0000256" key="1">
    <source>
        <dbReference type="SAM" id="MobiDB-lite"/>
    </source>
</evidence>
<feature type="compositionally biased region" description="Polar residues" evidence="1">
    <location>
        <begin position="21"/>
        <end position="30"/>
    </location>
</feature>
<feature type="compositionally biased region" description="Basic and acidic residues" evidence="1">
    <location>
        <begin position="69"/>
        <end position="82"/>
    </location>
</feature>